<dbReference type="RefSeq" id="WP_354639474.1">
    <property type="nucleotide sequence ID" value="NZ_CP159872.1"/>
</dbReference>
<dbReference type="KEGG" id="kcm:ABWK59_09195"/>
<reference evidence="1" key="1">
    <citation type="submission" date="2024-06" db="EMBL/GenBank/DDBJ databases">
        <title>The genome sequences of Kitasatospora sp. strain HUAS MG31.</title>
        <authorList>
            <person name="Mo P."/>
        </authorList>
    </citation>
    <scope>NUCLEOTIDE SEQUENCE</scope>
    <source>
        <strain evidence="1">HUAS MG31</strain>
    </source>
</reference>
<organism evidence="1">
    <name type="scientific">Kitasatospora camelliae</name>
    <dbReference type="NCBI Taxonomy" id="3156397"/>
    <lineage>
        <taxon>Bacteria</taxon>
        <taxon>Bacillati</taxon>
        <taxon>Actinomycetota</taxon>
        <taxon>Actinomycetes</taxon>
        <taxon>Kitasatosporales</taxon>
        <taxon>Streptomycetaceae</taxon>
        <taxon>Kitasatospora</taxon>
    </lineage>
</organism>
<dbReference type="Pfam" id="PF11528">
    <property type="entry name" value="DUF3224"/>
    <property type="match status" value="1"/>
</dbReference>
<dbReference type="InterPro" id="IPR023159">
    <property type="entry name" value="SO1590-like_sf"/>
</dbReference>
<name>A0AAU8JT89_9ACTN</name>
<protein>
    <submittedName>
        <fullName evidence="1">DUF3224 domain-containing protein</fullName>
    </submittedName>
</protein>
<proteinExistence type="predicted"/>
<accession>A0AAU8JT89</accession>
<dbReference type="InterPro" id="IPR021607">
    <property type="entry name" value="DUF3224"/>
</dbReference>
<gene>
    <name evidence="1" type="ORF">ABWK59_09195</name>
</gene>
<dbReference type="AlphaFoldDB" id="A0AAU8JT89"/>
<evidence type="ECO:0000313" key="1">
    <source>
        <dbReference type="EMBL" id="XCM79089.1"/>
    </source>
</evidence>
<sequence length="136" mass="14133">MPVRTTTGTFRYADWKEESVSPEETLPRLSRASVVNSFSGGITAPGTACVYATTYVTAKTGGFVGLELLTGTVDGRSGSFVLEQRGHFGEDGVVHCTFEVLAGSATGDLAGLTGSGGFTAVPGEPEVPYTLAYELD</sequence>
<dbReference type="Gene3D" id="2.40.350.10">
    <property type="entry name" value="SO1590-like"/>
    <property type="match status" value="1"/>
</dbReference>
<dbReference type="EMBL" id="CP159872">
    <property type="protein sequence ID" value="XCM79089.1"/>
    <property type="molecule type" value="Genomic_DNA"/>
</dbReference>
<dbReference type="SUPFAM" id="SSF159238">
    <property type="entry name" value="SO1590-like"/>
    <property type="match status" value="1"/>
</dbReference>